<dbReference type="GO" id="GO:0005886">
    <property type="term" value="C:plasma membrane"/>
    <property type="evidence" value="ECO:0007669"/>
    <property type="project" value="UniProtKB-SubCell"/>
</dbReference>
<evidence type="ECO:0000256" key="7">
    <source>
        <dbReference type="ARBA" id="ARBA00023136"/>
    </source>
</evidence>
<comment type="catalytic activity">
    <reaction evidence="10">
        <text>di-trans,octa-cis-undecaprenyl diphospho-N-acetyl-alpha-D-muramoyl-L-alanyl-D-glutamyl-meso-2,6-diaminopimeloyl-D-alanyl-D-alanine + UDP-N-acetyl-alpha-D-glucosamine = di-trans,octa-cis-undecaprenyl diphospho-[N-acetyl-alpha-D-glucosaminyl-(1-&gt;4)]-N-acetyl-alpha-D-muramoyl-L-alanyl-D-glutamyl-meso-2,6-diaminopimeloyl-D-alanyl-D-alanine + UDP + H(+)</text>
        <dbReference type="Rhea" id="RHEA:31227"/>
        <dbReference type="ChEBI" id="CHEBI:15378"/>
        <dbReference type="ChEBI" id="CHEBI:57705"/>
        <dbReference type="ChEBI" id="CHEBI:58223"/>
        <dbReference type="ChEBI" id="CHEBI:61387"/>
        <dbReference type="ChEBI" id="CHEBI:61388"/>
        <dbReference type="EC" id="2.4.1.227"/>
    </reaction>
</comment>
<dbReference type="Pfam" id="PF03033">
    <property type="entry name" value="Glyco_transf_28"/>
    <property type="match status" value="1"/>
</dbReference>
<feature type="domain" description="Glycosyl transferase family 28 C-terminal" evidence="12">
    <location>
        <begin position="189"/>
        <end position="345"/>
    </location>
</feature>
<accession>A0A4U9RFE3</accession>
<keyword evidence="2 10" id="KW-0132">Cell division</keyword>
<dbReference type="GO" id="GO:0071555">
    <property type="term" value="P:cell wall organization"/>
    <property type="evidence" value="ECO:0007669"/>
    <property type="project" value="UniProtKB-KW"/>
</dbReference>
<evidence type="ECO:0000256" key="6">
    <source>
        <dbReference type="ARBA" id="ARBA00022984"/>
    </source>
</evidence>
<evidence type="ECO:0000256" key="9">
    <source>
        <dbReference type="ARBA" id="ARBA00023316"/>
    </source>
</evidence>
<evidence type="ECO:0000256" key="2">
    <source>
        <dbReference type="ARBA" id="ARBA00022618"/>
    </source>
</evidence>
<dbReference type="Pfam" id="PF04101">
    <property type="entry name" value="Glyco_tran_28_C"/>
    <property type="match status" value="1"/>
</dbReference>
<dbReference type="Gene3D" id="3.40.50.2000">
    <property type="entry name" value="Glycogen Phosphorylase B"/>
    <property type="match status" value="2"/>
</dbReference>
<gene>
    <name evidence="10 13" type="primary">murG</name>
    <name evidence="13" type="ORF">NCTC503_01086</name>
</gene>
<proteinExistence type="inferred from homology"/>
<dbReference type="AlphaFoldDB" id="A0A4U9RFE3"/>
<keyword evidence="9 10" id="KW-0961">Cell wall biogenesis/degradation</keyword>
<feature type="domain" description="Glycosyltransferase family 28 N-terminal" evidence="11">
    <location>
        <begin position="6"/>
        <end position="143"/>
    </location>
</feature>
<keyword evidence="3 10" id="KW-0328">Glycosyltransferase</keyword>
<reference evidence="13 14" key="1">
    <citation type="submission" date="2019-05" db="EMBL/GenBank/DDBJ databases">
        <authorList>
            <consortium name="Pathogen Informatics"/>
        </authorList>
    </citation>
    <scope>NUCLEOTIDE SEQUENCE [LARGE SCALE GENOMIC DNA]</scope>
    <source>
        <strain evidence="13 14">NCTC503</strain>
    </source>
</reference>
<dbReference type="OrthoDB" id="9808936at2"/>
<keyword evidence="14" id="KW-1185">Reference proteome</keyword>
<dbReference type="InterPro" id="IPR004276">
    <property type="entry name" value="GlycoTrans_28_N"/>
</dbReference>
<dbReference type="CDD" id="cd03785">
    <property type="entry name" value="GT28_MurG"/>
    <property type="match status" value="1"/>
</dbReference>
<comment type="similarity">
    <text evidence="10">Belongs to the glycosyltransferase 28 family. MurG subfamily.</text>
</comment>
<evidence type="ECO:0000256" key="10">
    <source>
        <dbReference type="HAMAP-Rule" id="MF_00033"/>
    </source>
</evidence>
<feature type="binding site" evidence="10">
    <location>
        <position position="166"/>
    </location>
    <ligand>
        <name>UDP-N-acetyl-alpha-D-glucosamine</name>
        <dbReference type="ChEBI" id="CHEBI:57705"/>
    </ligand>
</feature>
<comment type="caution">
    <text evidence="10">Lacks conserved residue(s) required for the propagation of feature annotation.</text>
</comment>
<keyword evidence="4 10" id="KW-0808">Transferase</keyword>
<organism evidence="13 14">
    <name type="scientific">Hathewaya histolytica</name>
    <name type="common">Clostridium histolyticum</name>
    <dbReference type="NCBI Taxonomy" id="1498"/>
    <lineage>
        <taxon>Bacteria</taxon>
        <taxon>Bacillati</taxon>
        <taxon>Bacillota</taxon>
        <taxon>Clostridia</taxon>
        <taxon>Eubacteriales</taxon>
        <taxon>Clostridiaceae</taxon>
        <taxon>Hathewaya</taxon>
    </lineage>
</organism>
<evidence type="ECO:0000313" key="14">
    <source>
        <dbReference type="Proteomes" id="UP000308489"/>
    </source>
</evidence>
<keyword evidence="1 10" id="KW-1003">Cell membrane</keyword>
<dbReference type="GO" id="GO:0005975">
    <property type="term" value="P:carbohydrate metabolic process"/>
    <property type="evidence" value="ECO:0007669"/>
    <property type="project" value="InterPro"/>
</dbReference>
<keyword evidence="5 10" id="KW-0133">Cell shape</keyword>
<keyword evidence="7 10" id="KW-0472">Membrane</keyword>
<dbReference type="KEGG" id="hhw:NCTC503_01086"/>
<evidence type="ECO:0000256" key="3">
    <source>
        <dbReference type="ARBA" id="ARBA00022676"/>
    </source>
</evidence>
<dbReference type="GO" id="GO:0051301">
    <property type="term" value="P:cell division"/>
    <property type="evidence" value="ECO:0007669"/>
    <property type="project" value="UniProtKB-KW"/>
</dbReference>
<dbReference type="InterPro" id="IPR007235">
    <property type="entry name" value="Glyco_trans_28_C"/>
</dbReference>
<dbReference type="GO" id="GO:0008360">
    <property type="term" value="P:regulation of cell shape"/>
    <property type="evidence" value="ECO:0007669"/>
    <property type="project" value="UniProtKB-KW"/>
</dbReference>
<dbReference type="NCBIfam" id="NF009102">
    <property type="entry name" value="PRK12446.1"/>
    <property type="match status" value="1"/>
</dbReference>
<dbReference type="SUPFAM" id="SSF53756">
    <property type="entry name" value="UDP-Glycosyltransferase/glycogen phosphorylase"/>
    <property type="match status" value="1"/>
</dbReference>
<comment type="function">
    <text evidence="10">Cell wall formation. Catalyzes the transfer of a GlcNAc subunit on undecaprenyl-pyrophosphoryl-MurNAc-pentapeptide (lipid intermediate I) to form undecaprenyl-pyrophosphoryl-MurNAc-(pentapeptide)GlcNAc (lipid intermediate II).</text>
</comment>
<dbReference type="GO" id="GO:0051991">
    <property type="term" value="F:UDP-N-acetyl-D-glucosamine:N-acetylmuramoyl-L-alanyl-D-glutamyl-meso-2,6-diaminopimelyl-D-alanyl-D-alanine-diphosphoundecaprenol 4-beta-N-acetylglucosaminlytransferase activity"/>
    <property type="evidence" value="ECO:0007669"/>
    <property type="project" value="RHEA"/>
</dbReference>
<dbReference type="EMBL" id="LR590481">
    <property type="protein sequence ID" value="VTQ87460.1"/>
    <property type="molecule type" value="Genomic_DNA"/>
</dbReference>
<comment type="subcellular location">
    <subcellularLocation>
        <location evidence="10">Cell membrane</location>
        <topology evidence="10">Peripheral membrane protein</topology>
        <orientation evidence="10">Cytoplasmic side</orientation>
    </subcellularLocation>
</comment>
<dbReference type="PANTHER" id="PTHR21015">
    <property type="entry name" value="UDP-N-ACETYLGLUCOSAMINE--N-ACETYLMURAMYL-(PENTAPEPTIDE) PYROPHOSPHORYL-UNDECAPRENOL N-ACETYLGLUCOSAMINE TRANSFERASE 1"/>
    <property type="match status" value="1"/>
</dbReference>
<keyword evidence="6 10" id="KW-0573">Peptidoglycan synthesis</keyword>
<dbReference type="HAMAP" id="MF_00033">
    <property type="entry name" value="MurG"/>
    <property type="match status" value="1"/>
</dbReference>
<protein>
    <recommendedName>
        <fullName evidence="10">UDP-N-acetylglucosamine--N-acetylmuramyl-(pentapeptide) pyrophosphoryl-undecaprenol N-acetylglucosamine transferase</fullName>
        <ecNumber evidence="10">2.4.1.227</ecNumber>
    </recommendedName>
    <alternativeName>
        <fullName evidence="10">Undecaprenyl-PP-MurNAc-pentapeptide-UDPGlcNAc GlcNAc transferase</fullName>
    </alternativeName>
</protein>
<evidence type="ECO:0000256" key="4">
    <source>
        <dbReference type="ARBA" id="ARBA00022679"/>
    </source>
</evidence>
<evidence type="ECO:0000256" key="5">
    <source>
        <dbReference type="ARBA" id="ARBA00022960"/>
    </source>
</evidence>
<dbReference type="EC" id="2.4.1.227" evidence="10"/>
<dbReference type="PANTHER" id="PTHR21015:SF27">
    <property type="entry name" value="UDP-N-ACETYLGLUCOSAMINE--N-ACETYLMURAMYL-(PENTAPEPTIDE) PYROPHOSPHORYL-UNDECAPRENOL N-ACETYLGLUCOSAMINE TRANSFERASE"/>
    <property type="match status" value="1"/>
</dbReference>
<sequence length="358" mass="40258">MKKYKIIMTGGGSAGHVTPNLALIPKLKQEGFEVKYIGSKNGIERKIIEQENIPYFAIESGKLRRYFDLKNFSDPFKVLKGMVDAVKIIRKEKPDIVFSKGGFVSVPVVMAAKLNRIPVIAHECDMTPGLANKISTPFCNKVCVTFPETLPYIKGDKGIVTGLPIREELFQGKREEGYRICGFSEEKPVLLVIGGSLGSIVINKAIRESIYKLLENFNIIHICGKGNLDSSMDNIKGYRQFEYVSEELKHFMNTADYFISRAGANTIFEILALKKPHILVPLSQKASRGDQILNANSFEKMGYSMVIKEEDLNKEVLFGKLMELKNNKKTYIDNMEQSKGVKAVDDIVELIKNYALKK</sequence>
<evidence type="ECO:0000259" key="12">
    <source>
        <dbReference type="Pfam" id="PF04101"/>
    </source>
</evidence>
<feature type="binding site" evidence="10">
    <location>
        <position position="291"/>
    </location>
    <ligand>
        <name>UDP-N-acetyl-alpha-D-glucosamine</name>
        <dbReference type="ChEBI" id="CHEBI:57705"/>
    </ligand>
</feature>
<dbReference type="NCBIfam" id="TIGR01133">
    <property type="entry name" value="murG"/>
    <property type="match status" value="1"/>
</dbReference>
<dbReference type="GO" id="GO:0009252">
    <property type="term" value="P:peptidoglycan biosynthetic process"/>
    <property type="evidence" value="ECO:0007669"/>
    <property type="project" value="UniProtKB-UniRule"/>
</dbReference>
<evidence type="ECO:0000259" key="11">
    <source>
        <dbReference type="Pfam" id="PF03033"/>
    </source>
</evidence>
<name>A0A4U9RFE3_HATHI</name>
<dbReference type="RefSeq" id="WP_138209779.1">
    <property type="nucleotide sequence ID" value="NZ_CBCRUQ010000004.1"/>
</dbReference>
<dbReference type="InterPro" id="IPR006009">
    <property type="entry name" value="GlcNAc_MurG"/>
</dbReference>
<dbReference type="UniPathway" id="UPA00219"/>
<feature type="binding site" evidence="10">
    <location>
        <position position="196"/>
    </location>
    <ligand>
        <name>UDP-N-acetyl-alpha-D-glucosamine</name>
        <dbReference type="ChEBI" id="CHEBI:57705"/>
    </ligand>
</feature>
<evidence type="ECO:0000256" key="8">
    <source>
        <dbReference type="ARBA" id="ARBA00023306"/>
    </source>
</evidence>
<dbReference type="Proteomes" id="UP000308489">
    <property type="component" value="Chromosome 1"/>
</dbReference>
<evidence type="ECO:0000256" key="1">
    <source>
        <dbReference type="ARBA" id="ARBA00022475"/>
    </source>
</evidence>
<keyword evidence="8 10" id="KW-0131">Cell cycle</keyword>
<feature type="binding site" evidence="10">
    <location>
        <begin position="13"/>
        <end position="15"/>
    </location>
    <ligand>
        <name>UDP-N-acetyl-alpha-D-glucosamine</name>
        <dbReference type="ChEBI" id="CHEBI:57705"/>
    </ligand>
</feature>
<dbReference type="GO" id="GO:0050511">
    <property type="term" value="F:undecaprenyldiphospho-muramoylpentapeptide beta-N-acetylglucosaminyltransferase activity"/>
    <property type="evidence" value="ECO:0007669"/>
    <property type="project" value="UniProtKB-UniRule"/>
</dbReference>
<evidence type="ECO:0000313" key="13">
    <source>
        <dbReference type="EMBL" id="VTQ87460.1"/>
    </source>
</evidence>
<comment type="pathway">
    <text evidence="10">Cell wall biogenesis; peptidoglycan biosynthesis.</text>
</comment>